<evidence type="ECO:0000256" key="3">
    <source>
        <dbReference type="ARBA" id="ARBA00023054"/>
    </source>
</evidence>
<comment type="subunit">
    <text evidence="2 5">Homopentamer.</text>
</comment>
<dbReference type="Pfam" id="PF07196">
    <property type="entry name" value="Flagellin_IN"/>
    <property type="match status" value="1"/>
</dbReference>
<keyword evidence="8" id="KW-0282">Flagellum</keyword>
<dbReference type="PANTHER" id="PTHR30288">
    <property type="entry name" value="FLAGELLAR CAP/ASSEMBLY PROTEIN FLID"/>
    <property type="match status" value="1"/>
</dbReference>
<organism evidence="8 9">
    <name type="scientific">Vreelandella venusta</name>
    <dbReference type="NCBI Taxonomy" id="44935"/>
    <lineage>
        <taxon>Bacteria</taxon>
        <taxon>Pseudomonadati</taxon>
        <taxon>Pseudomonadota</taxon>
        <taxon>Gammaproteobacteria</taxon>
        <taxon>Oceanospirillales</taxon>
        <taxon>Halomonadaceae</taxon>
        <taxon>Vreelandella</taxon>
    </lineage>
</organism>
<reference evidence="8 9" key="1">
    <citation type="submission" date="2018-04" db="EMBL/GenBank/DDBJ databases">
        <authorList>
            <person name="Li G."/>
            <person name="Du W."/>
            <person name="Bai Y."/>
        </authorList>
    </citation>
    <scope>NUCLEOTIDE SEQUENCE [LARGE SCALE GENOMIC DNA]</scope>
    <source>
        <strain evidence="8 9">YYYZ-3</strain>
    </source>
</reference>
<dbReference type="InterPro" id="IPR010809">
    <property type="entry name" value="FliD_C"/>
</dbReference>
<dbReference type="Proteomes" id="UP001318401">
    <property type="component" value="Unassembled WGS sequence"/>
</dbReference>
<comment type="subcellular location">
    <subcellularLocation>
        <location evidence="5">Secreted</location>
    </subcellularLocation>
    <subcellularLocation>
        <location evidence="5">Bacterial flagellum</location>
    </subcellularLocation>
</comment>
<evidence type="ECO:0000256" key="4">
    <source>
        <dbReference type="ARBA" id="ARBA00023143"/>
    </source>
</evidence>
<keyword evidence="5" id="KW-0964">Secreted</keyword>
<keyword evidence="4 5" id="KW-0975">Bacterial flagellum</keyword>
<evidence type="ECO:0000256" key="5">
    <source>
        <dbReference type="RuleBase" id="RU362066"/>
    </source>
</evidence>
<evidence type="ECO:0000256" key="1">
    <source>
        <dbReference type="ARBA" id="ARBA00009764"/>
    </source>
</evidence>
<keyword evidence="9" id="KW-1185">Reference proteome</keyword>
<protein>
    <recommendedName>
        <fullName evidence="5">Flagellar hook-associated protein 2</fullName>
        <shortName evidence="5">HAP2</shortName>
    </recommendedName>
    <alternativeName>
        <fullName evidence="5">Flagellar cap protein</fullName>
    </alternativeName>
</protein>
<keyword evidence="3" id="KW-0175">Coiled coil</keyword>
<evidence type="ECO:0000256" key="2">
    <source>
        <dbReference type="ARBA" id="ARBA00011255"/>
    </source>
</evidence>
<dbReference type="RefSeq" id="WP_125751692.1">
    <property type="nucleotide sequence ID" value="NZ_CP034367.1"/>
</dbReference>
<feature type="domain" description="Flagellar hook-associated protein 2 C-terminal" evidence="7">
    <location>
        <begin position="210"/>
        <end position="429"/>
    </location>
</feature>
<keyword evidence="8" id="KW-0966">Cell projection</keyword>
<dbReference type="Pfam" id="PF02465">
    <property type="entry name" value="FliD_N"/>
    <property type="match status" value="1"/>
</dbReference>
<dbReference type="InterPro" id="IPR010810">
    <property type="entry name" value="Flagellin_hook_IN_motif"/>
</dbReference>
<dbReference type="EMBL" id="QDKN01000005">
    <property type="protein sequence ID" value="NPT31483.1"/>
    <property type="molecule type" value="Genomic_DNA"/>
</dbReference>
<proteinExistence type="inferred from homology"/>
<comment type="similarity">
    <text evidence="1 5">Belongs to the FliD family.</text>
</comment>
<keyword evidence="8" id="KW-0969">Cilium</keyword>
<dbReference type="PANTHER" id="PTHR30288:SF0">
    <property type="entry name" value="FLAGELLAR HOOK-ASSOCIATED PROTEIN 2"/>
    <property type="match status" value="1"/>
</dbReference>
<gene>
    <name evidence="8" type="ORF">DDR56_12990</name>
</gene>
<evidence type="ECO:0000313" key="8">
    <source>
        <dbReference type="EMBL" id="NPT31483.1"/>
    </source>
</evidence>
<dbReference type="InterPro" id="IPR003481">
    <property type="entry name" value="FliD_N"/>
</dbReference>
<accession>A0ABX2BDK1</accession>
<comment type="function">
    <text evidence="5">Required for morphogenesis and for the elongation of the flagellar filament by facilitating polymerization of the flagellin monomers at the tip of growing filament. Forms a capping structure, which prevents flagellin subunits (transported through the central channel of the flagellum) from leaking out without polymerization at the distal end.</text>
</comment>
<evidence type="ECO:0000259" key="6">
    <source>
        <dbReference type="Pfam" id="PF02465"/>
    </source>
</evidence>
<evidence type="ECO:0000259" key="7">
    <source>
        <dbReference type="Pfam" id="PF07195"/>
    </source>
</evidence>
<comment type="caution">
    <text evidence="8">The sequence shown here is derived from an EMBL/GenBank/DDBJ whole genome shotgun (WGS) entry which is preliminary data.</text>
</comment>
<evidence type="ECO:0000313" key="9">
    <source>
        <dbReference type="Proteomes" id="UP001318401"/>
    </source>
</evidence>
<name>A0ABX2BDK1_9GAMM</name>
<feature type="domain" description="Flagellar hook-associated protein 2 N-terminal" evidence="6">
    <location>
        <begin position="11"/>
        <end position="104"/>
    </location>
</feature>
<dbReference type="Pfam" id="PF07195">
    <property type="entry name" value="FliD_C"/>
    <property type="match status" value="1"/>
</dbReference>
<dbReference type="InterPro" id="IPR040026">
    <property type="entry name" value="FliD"/>
</dbReference>
<sequence>MASISSLGIGSGLDLNGLLDQLQDAERGKLKPIERQLETQQTKISAYGQLQSALSKFQTAAAELNDSALYESLSTNVGGDAITATADGEAQPGSYNVTVNTLATRGTLASEGVAELDASLTTAEQTLTFSFGDGSSKEVTIGANSSLEDIRDAINASEDSGVNATIVNDGTNYRLALSSSETGADASITGFSFSGTEPFAADTDNTLQAGTDAALTVNGIAITSPTNQVEGAIQGVTLNLQEEGDSTVEVEQNTRAVREAITGFVDAYNELKGTIGELTSYNAETGVAGELNGDNTVRTVESRMRSILSGGIEGEFSVLSDIGISLQRDGTLSIDESELDNAIVNNQDALSVFFAGDADESGMAGQLNQGLDQLLGTNGAVKGAITGAENRVESLVEHYTRTEQNIERTISRYRTQFGQLDSMIAQMNQTSSYLTQQFDALDAQLGRK</sequence>